<dbReference type="Gene3D" id="1.10.10.10">
    <property type="entry name" value="Winged helix-like DNA-binding domain superfamily/Winged helix DNA-binding domain"/>
    <property type="match status" value="1"/>
</dbReference>
<dbReference type="PANTHER" id="PTHR43133:SF46">
    <property type="entry name" value="RNA POLYMERASE SIGMA-70 FACTOR ECF SUBFAMILY"/>
    <property type="match status" value="1"/>
</dbReference>
<organism evidence="7 8">
    <name type="scientific">candidate division WWE3 bacterium</name>
    <dbReference type="NCBI Taxonomy" id="2053526"/>
    <lineage>
        <taxon>Bacteria</taxon>
        <taxon>Katanobacteria</taxon>
    </lineage>
</organism>
<evidence type="ECO:0000256" key="3">
    <source>
        <dbReference type="ARBA" id="ARBA00023082"/>
    </source>
</evidence>
<protein>
    <submittedName>
        <fullName evidence="7">RNA polymerase sigma factor</fullName>
    </submittedName>
</protein>
<sequence>MKRKEFARFYDKHFKRIYTFVYFRVGGHREKAEDYTQDIFLKALDAFDRYDPAISESAWIFTIARNHIINQAAKERPQTDLEAVENTIWDTEDWGANMEIAYDEKRLLAAIQMLPKDEADLIRLKYLEGWKFKDISELTDSTPGSLRVKAMRTLKKLKKALKQK</sequence>
<dbReference type="InterPro" id="IPR039425">
    <property type="entry name" value="RNA_pol_sigma-70-like"/>
</dbReference>
<evidence type="ECO:0000259" key="5">
    <source>
        <dbReference type="Pfam" id="PF04542"/>
    </source>
</evidence>
<evidence type="ECO:0000313" key="7">
    <source>
        <dbReference type="EMBL" id="MBE7525680.1"/>
    </source>
</evidence>
<proteinExistence type="inferred from homology"/>
<dbReference type="InterPro" id="IPR013325">
    <property type="entry name" value="RNA_pol_sigma_r2"/>
</dbReference>
<dbReference type="GO" id="GO:0016987">
    <property type="term" value="F:sigma factor activity"/>
    <property type="evidence" value="ECO:0007669"/>
    <property type="project" value="UniProtKB-KW"/>
</dbReference>
<keyword evidence="4" id="KW-0804">Transcription</keyword>
<dbReference type="Pfam" id="PF04542">
    <property type="entry name" value="Sigma70_r2"/>
    <property type="match status" value="1"/>
</dbReference>
<keyword evidence="2" id="KW-0805">Transcription regulation</keyword>
<dbReference type="GO" id="GO:0006352">
    <property type="term" value="P:DNA-templated transcription initiation"/>
    <property type="evidence" value="ECO:0007669"/>
    <property type="project" value="InterPro"/>
</dbReference>
<dbReference type="GO" id="GO:0003677">
    <property type="term" value="F:DNA binding"/>
    <property type="evidence" value="ECO:0007669"/>
    <property type="project" value="InterPro"/>
</dbReference>
<dbReference type="SUPFAM" id="SSF88659">
    <property type="entry name" value="Sigma3 and sigma4 domains of RNA polymerase sigma factors"/>
    <property type="match status" value="1"/>
</dbReference>
<dbReference type="InterPro" id="IPR036388">
    <property type="entry name" value="WH-like_DNA-bd_sf"/>
</dbReference>
<dbReference type="InterPro" id="IPR013324">
    <property type="entry name" value="RNA_pol_sigma_r3/r4-like"/>
</dbReference>
<accession>A0A928TWI1</accession>
<dbReference type="EMBL" id="JABTTY010000001">
    <property type="protein sequence ID" value="MBE7525680.1"/>
    <property type="molecule type" value="Genomic_DNA"/>
</dbReference>
<evidence type="ECO:0000259" key="6">
    <source>
        <dbReference type="Pfam" id="PF08281"/>
    </source>
</evidence>
<name>A0A928TWI1_UNCKA</name>
<reference evidence="7" key="1">
    <citation type="submission" date="2020-05" db="EMBL/GenBank/DDBJ databases">
        <title>High-Quality Genomes of Partial-Nitritation/Anammox System by Hierarchical Clustering Based Hybrid Assembly.</title>
        <authorList>
            <person name="Liu L."/>
            <person name="Wang Y."/>
            <person name="Che Y."/>
            <person name="Chen Y."/>
            <person name="Xia Y."/>
            <person name="Luo R."/>
            <person name="Cheng S.H."/>
            <person name="Zheng C."/>
            <person name="Zhang T."/>
        </authorList>
    </citation>
    <scope>NUCLEOTIDE SEQUENCE</scope>
    <source>
        <strain evidence="7">H1_PAT1</strain>
    </source>
</reference>
<evidence type="ECO:0000256" key="4">
    <source>
        <dbReference type="ARBA" id="ARBA00023163"/>
    </source>
</evidence>
<feature type="domain" description="RNA polymerase sigma factor 70 region 4 type 2" evidence="6">
    <location>
        <begin position="106"/>
        <end position="157"/>
    </location>
</feature>
<feature type="domain" description="RNA polymerase sigma-70 region 2" evidence="5">
    <location>
        <begin position="10"/>
        <end position="76"/>
    </location>
</feature>
<dbReference type="InterPro" id="IPR014284">
    <property type="entry name" value="RNA_pol_sigma-70_dom"/>
</dbReference>
<evidence type="ECO:0000313" key="8">
    <source>
        <dbReference type="Proteomes" id="UP000710385"/>
    </source>
</evidence>
<comment type="caution">
    <text evidence="7">The sequence shown here is derived from an EMBL/GenBank/DDBJ whole genome shotgun (WGS) entry which is preliminary data.</text>
</comment>
<dbReference type="InterPro" id="IPR013249">
    <property type="entry name" value="RNA_pol_sigma70_r4_t2"/>
</dbReference>
<dbReference type="Gene3D" id="1.10.1740.10">
    <property type="match status" value="1"/>
</dbReference>
<dbReference type="AlphaFoldDB" id="A0A928TWI1"/>
<dbReference type="NCBIfam" id="TIGR02937">
    <property type="entry name" value="sigma70-ECF"/>
    <property type="match status" value="1"/>
</dbReference>
<dbReference type="SUPFAM" id="SSF88946">
    <property type="entry name" value="Sigma2 domain of RNA polymerase sigma factors"/>
    <property type="match status" value="1"/>
</dbReference>
<dbReference type="PANTHER" id="PTHR43133">
    <property type="entry name" value="RNA POLYMERASE ECF-TYPE SIGMA FACTO"/>
    <property type="match status" value="1"/>
</dbReference>
<dbReference type="InterPro" id="IPR007627">
    <property type="entry name" value="RNA_pol_sigma70_r2"/>
</dbReference>
<gene>
    <name evidence="7" type="ORF">HS096_04830</name>
</gene>
<keyword evidence="3" id="KW-0731">Sigma factor</keyword>
<dbReference type="Proteomes" id="UP000710385">
    <property type="component" value="Unassembled WGS sequence"/>
</dbReference>
<evidence type="ECO:0000256" key="2">
    <source>
        <dbReference type="ARBA" id="ARBA00023015"/>
    </source>
</evidence>
<dbReference type="Pfam" id="PF08281">
    <property type="entry name" value="Sigma70_r4_2"/>
    <property type="match status" value="1"/>
</dbReference>
<comment type="similarity">
    <text evidence="1">Belongs to the sigma-70 factor family. ECF subfamily.</text>
</comment>
<evidence type="ECO:0000256" key="1">
    <source>
        <dbReference type="ARBA" id="ARBA00010641"/>
    </source>
</evidence>